<evidence type="ECO:0000313" key="2">
    <source>
        <dbReference type="Proteomes" id="UP000886998"/>
    </source>
</evidence>
<keyword evidence="2" id="KW-1185">Reference proteome</keyword>
<organism evidence="1 2">
    <name type="scientific">Trichonephila inaurata madagascariensis</name>
    <dbReference type="NCBI Taxonomy" id="2747483"/>
    <lineage>
        <taxon>Eukaryota</taxon>
        <taxon>Metazoa</taxon>
        <taxon>Ecdysozoa</taxon>
        <taxon>Arthropoda</taxon>
        <taxon>Chelicerata</taxon>
        <taxon>Arachnida</taxon>
        <taxon>Araneae</taxon>
        <taxon>Araneomorphae</taxon>
        <taxon>Entelegynae</taxon>
        <taxon>Araneoidea</taxon>
        <taxon>Nephilidae</taxon>
        <taxon>Trichonephila</taxon>
        <taxon>Trichonephila inaurata</taxon>
    </lineage>
</organism>
<dbReference type="EMBL" id="BMAV01017375">
    <property type="protein sequence ID" value="GFY68991.1"/>
    <property type="molecule type" value="Genomic_DNA"/>
</dbReference>
<protein>
    <submittedName>
        <fullName evidence="1">Uncharacterized protein</fullName>
    </submittedName>
</protein>
<comment type="caution">
    <text evidence="1">The sequence shown here is derived from an EMBL/GenBank/DDBJ whole genome shotgun (WGS) entry which is preliminary data.</text>
</comment>
<dbReference type="Proteomes" id="UP000886998">
    <property type="component" value="Unassembled WGS sequence"/>
</dbReference>
<dbReference type="AlphaFoldDB" id="A0A8X7CJ16"/>
<gene>
    <name evidence="1" type="ORF">TNIN_422411</name>
</gene>
<evidence type="ECO:0000313" key="1">
    <source>
        <dbReference type="EMBL" id="GFY68991.1"/>
    </source>
</evidence>
<sequence>MVKKPVARLPQIRSLPMQTFQNFQVESLVNCPMFRNKPNRRLLSHRKKSKLFSCLISLDDLSWGEANLNSSTGLIVALIQDRKHSIRFRHICDSTRFAEMFSGMLVVLAAKSGTKKALSPKKLVRF</sequence>
<proteinExistence type="predicted"/>
<accession>A0A8X7CJ16</accession>
<reference evidence="1" key="1">
    <citation type="submission" date="2020-08" db="EMBL/GenBank/DDBJ databases">
        <title>Multicomponent nature underlies the extraordinary mechanical properties of spider dragline silk.</title>
        <authorList>
            <person name="Kono N."/>
            <person name="Nakamura H."/>
            <person name="Mori M."/>
            <person name="Yoshida Y."/>
            <person name="Ohtoshi R."/>
            <person name="Malay A.D."/>
            <person name="Moran D.A.P."/>
            <person name="Tomita M."/>
            <person name="Numata K."/>
            <person name="Arakawa K."/>
        </authorList>
    </citation>
    <scope>NUCLEOTIDE SEQUENCE</scope>
</reference>
<name>A0A8X7CJ16_9ARAC</name>